<keyword evidence="10 13" id="KW-0472">Membrane</keyword>
<keyword evidence="8 11" id="KW-0408">Iron</keyword>
<comment type="similarity">
    <text evidence="12">Belongs to the cytochrome P450 family.</text>
</comment>
<comment type="cofactor">
    <cofactor evidence="1 11">
        <name>heme</name>
        <dbReference type="ChEBI" id="CHEBI:30413"/>
    </cofactor>
</comment>
<proteinExistence type="inferred from homology"/>
<dbReference type="InterPro" id="IPR002401">
    <property type="entry name" value="Cyt_P450_E_grp-I"/>
</dbReference>
<evidence type="ECO:0000256" key="12">
    <source>
        <dbReference type="RuleBase" id="RU000461"/>
    </source>
</evidence>
<dbReference type="PRINTS" id="PR00385">
    <property type="entry name" value="P450"/>
</dbReference>
<dbReference type="EMBL" id="JAVXUO010000132">
    <property type="protein sequence ID" value="KAK2995162.1"/>
    <property type="molecule type" value="Genomic_DNA"/>
</dbReference>
<gene>
    <name evidence="14" type="ORF">RJ640_025392</name>
</gene>
<keyword evidence="6 13" id="KW-1133">Transmembrane helix</keyword>
<feature type="transmembrane region" description="Helical" evidence="13">
    <location>
        <begin position="116"/>
        <end position="134"/>
    </location>
</feature>
<sequence length="541" mass="61191">MDILAILQITGTVGALVLVFNIWRLLKNITSHGRRKIQAPEPSGAWPVIGHLHLLGGQSPVFRTLAALADKHGPVFSVQLGVRRALVVSSREAVMECFTSNDRVFQTRPKSAALKYIGYNGAFFGLAPYGPLWLEMRKICTLELLSNRRLELLKHVRSSELDRCIKDTYSLCNKNAKYGSIKLDMAQWFEQVTMNIMIHMIAGKRYCTIRDAGNNEESRKFGKAIKELISFELSDVIPFTECMDLQRQLRHMKQIAGVPDYYMRSWVKENTERTEIEGEEGDFMDMMLSLLERYGMMHTQNRGHCQGNSPGTEAKASLISLPSLCMQNLISAGVDTSSVTMTWALSLLLNHNKELKKAQKEIDIHVGQERWVKESDIKNLVYLQAIVKETMRLYPAGPLLVPREAMADCYVAGYYITKGTRLLVNAWKLHRDPNTWIDPCKFQPERFVSSHAHIDVRGRQFEYVPFGSGRRLCPGITSSMQVMHLALARLLQGFDLATPMNEQVDMSEGLGLTLHKAAPLEVVLTPRLSCELYQQKSPSLT</sequence>
<evidence type="ECO:0000313" key="15">
    <source>
        <dbReference type="Proteomes" id="UP001187471"/>
    </source>
</evidence>
<dbReference type="GO" id="GO:0020037">
    <property type="term" value="F:heme binding"/>
    <property type="evidence" value="ECO:0007669"/>
    <property type="project" value="InterPro"/>
</dbReference>
<evidence type="ECO:0008006" key="16">
    <source>
        <dbReference type="Google" id="ProtNLM"/>
    </source>
</evidence>
<comment type="subcellular location">
    <subcellularLocation>
        <location evidence="2">Membrane</location>
        <topology evidence="2">Single-pass membrane protein</topology>
    </subcellularLocation>
</comment>
<evidence type="ECO:0000313" key="14">
    <source>
        <dbReference type="EMBL" id="KAK2995162.1"/>
    </source>
</evidence>
<dbReference type="GO" id="GO:0004497">
    <property type="term" value="F:monooxygenase activity"/>
    <property type="evidence" value="ECO:0007669"/>
    <property type="project" value="UniProtKB-KW"/>
</dbReference>
<accession>A0AA88UWP7</accession>
<evidence type="ECO:0000256" key="10">
    <source>
        <dbReference type="ARBA" id="ARBA00023136"/>
    </source>
</evidence>
<keyword evidence="9 12" id="KW-0503">Monooxygenase</keyword>
<evidence type="ECO:0000256" key="7">
    <source>
        <dbReference type="ARBA" id="ARBA00023002"/>
    </source>
</evidence>
<keyword evidence="15" id="KW-1185">Reference proteome</keyword>
<dbReference type="FunFam" id="1.10.630.10:FF:000026">
    <property type="entry name" value="Cytochrome P450 82C4"/>
    <property type="match status" value="1"/>
</dbReference>
<dbReference type="AlphaFoldDB" id="A0AA88UWP7"/>
<dbReference type="Proteomes" id="UP001187471">
    <property type="component" value="Unassembled WGS sequence"/>
</dbReference>
<organism evidence="14 15">
    <name type="scientific">Escallonia rubra</name>
    <dbReference type="NCBI Taxonomy" id="112253"/>
    <lineage>
        <taxon>Eukaryota</taxon>
        <taxon>Viridiplantae</taxon>
        <taxon>Streptophyta</taxon>
        <taxon>Embryophyta</taxon>
        <taxon>Tracheophyta</taxon>
        <taxon>Spermatophyta</taxon>
        <taxon>Magnoliopsida</taxon>
        <taxon>eudicotyledons</taxon>
        <taxon>Gunneridae</taxon>
        <taxon>Pentapetalae</taxon>
        <taxon>asterids</taxon>
        <taxon>campanulids</taxon>
        <taxon>Escalloniales</taxon>
        <taxon>Escalloniaceae</taxon>
        <taxon>Escallonia</taxon>
    </lineage>
</organism>
<keyword evidence="7 12" id="KW-0560">Oxidoreductase</keyword>
<dbReference type="GO" id="GO:0016020">
    <property type="term" value="C:membrane"/>
    <property type="evidence" value="ECO:0007669"/>
    <property type="project" value="UniProtKB-SubCell"/>
</dbReference>
<comment type="caution">
    <text evidence="14">The sequence shown here is derived from an EMBL/GenBank/DDBJ whole genome shotgun (WGS) entry which is preliminary data.</text>
</comment>
<dbReference type="InterPro" id="IPR036396">
    <property type="entry name" value="Cyt_P450_sf"/>
</dbReference>
<evidence type="ECO:0000256" key="9">
    <source>
        <dbReference type="ARBA" id="ARBA00023033"/>
    </source>
</evidence>
<feature type="binding site" description="axial binding residue" evidence="11">
    <location>
        <position position="473"/>
    </location>
    <ligand>
        <name>heme</name>
        <dbReference type="ChEBI" id="CHEBI:30413"/>
    </ligand>
    <ligandPart>
        <name>Fe</name>
        <dbReference type="ChEBI" id="CHEBI:18248"/>
    </ligandPart>
</feature>
<dbReference type="InterPro" id="IPR050651">
    <property type="entry name" value="Plant_Cytochrome_P450_Monoox"/>
</dbReference>
<evidence type="ECO:0000256" key="1">
    <source>
        <dbReference type="ARBA" id="ARBA00001971"/>
    </source>
</evidence>
<evidence type="ECO:0000256" key="13">
    <source>
        <dbReference type="SAM" id="Phobius"/>
    </source>
</evidence>
<feature type="transmembrane region" description="Helical" evidence="13">
    <location>
        <begin position="6"/>
        <end position="26"/>
    </location>
</feature>
<evidence type="ECO:0000256" key="3">
    <source>
        <dbReference type="ARBA" id="ARBA00022617"/>
    </source>
</evidence>
<reference evidence="14" key="1">
    <citation type="submission" date="2022-12" db="EMBL/GenBank/DDBJ databases">
        <title>Draft genome assemblies for two species of Escallonia (Escalloniales).</title>
        <authorList>
            <person name="Chanderbali A."/>
            <person name="Dervinis C."/>
            <person name="Anghel I."/>
            <person name="Soltis D."/>
            <person name="Soltis P."/>
            <person name="Zapata F."/>
        </authorList>
    </citation>
    <scope>NUCLEOTIDE SEQUENCE</scope>
    <source>
        <strain evidence="14">UCBG92.1500</strain>
        <tissue evidence="14">Leaf</tissue>
    </source>
</reference>
<dbReference type="PROSITE" id="PS00086">
    <property type="entry name" value="CYTOCHROME_P450"/>
    <property type="match status" value="1"/>
</dbReference>
<evidence type="ECO:0000256" key="11">
    <source>
        <dbReference type="PIRSR" id="PIRSR602401-1"/>
    </source>
</evidence>
<evidence type="ECO:0000256" key="5">
    <source>
        <dbReference type="ARBA" id="ARBA00022723"/>
    </source>
</evidence>
<dbReference type="PRINTS" id="PR00463">
    <property type="entry name" value="EP450I"/>
</dbReference>
<protein>
    <recommendedName>
        <fullName evidence="16">Cytochrome P450</fullName>
    </recommendedName>
</protein>
<dbReference type="InterPro" id="IPR017972">
    <property type="entry name" value="Cyt_P450_CS"/>
</dbReference>
<dbReference type="GO" id="GO:0016705">
    <property type="term" value="F:oxidoreductase activity, acting on paired donors, with incorporation or reduction of molecular oxygen"/>
    <property type="evidence" value="ECO:0007669"/>
    <property type="project" value="InterPro"/>
</dbReference>
<keyword evidence="5 11" id="KW-0479">Metal-binding</keyword>
<dbReference type="Pfam" id="PF00067">
    <property type="entry name" value="p450"/>
    <property type="match status" value="1"/>
</dbReference>
<evidence type="ECO:0000256" key="4">
    <source>
        <dbReference type="ARBA" id="ARBA00022692"/>
    </source>
</evidence>
<dbReference type="InterPro" id="IPR001128">
    <property type="entry name" value="Cyt_P450"/>
</dbReference>
<dbReference type="GO" id="GO:0005506">
    <property type="term" value="F:iron ion binding"/>
    <property type="evidence" value="ECO:0007669"/>
    <property type="project" value="InterPro"/>
</dbReference>
<keyword evidence="4 13" id="KW-0812">Transmembrane</keyword>
<evidence type="ECO:0000256" key="6">
    <source>
        <dbReference type="ARBA" id="ARBA00022989"/>
    </source>
</evidence>
<evidence type="ECO:0000256" key="2">
    <source>
        <dbReference type="ARBA" id="ARBA00004167"/>
    </source>
</evidence>
<dbReference type="Gene3D" id="1.10.630.10">
    <property type="entry name" value="Cytochrome P450"/>
    <property type="match status" value="1"/>
</dbReference>
<evidence type="ECO:0000256" key="8">
    <source>
        <dbReference type="ARBA" id="ARBA00023004"/>
    </source>
</evidence>
<name>A0AA88UWP7_9ASTE</name>
<dbReference type="SUPFAM" id="SSF48264">
    <property type="entry name" value="Cytochrome P450"/>
    <property type="match status" value="1"/>
</dbReference>
<dbReference type="PANTHER" id="PTHR47947">
    <property type="entry name" value="CYTOCHROME P450 82C3-RELATED"/>
    <property type="match status" value="1"/>
</dbReference>
<dbReference type="PANTHER" id="PTHR47947:SF1">
    <property type="entry name" value="CYTOCHROME P450 82E3"/>
    <property type="match status" value="1"/>
</dbReference>
<keyword evidence="3 11" id="KW-0349">Heme</keyword>